<dbReference type="Pfam" id="PF22124">
    <property type="entry name" value="Glyco_hydro_95_cat"/>
    <property type="match status" value="1"/>
</dbReference>
<dbReference type="Proteomes" id="UP000665561">
    <property type="component" value="Unassembled WGS sequence"/>
</dbReference>
<dbReference type="InterPro" id="IPR008928">
    <property type="entry name" value="6-hairpin_glycosidase_sf"/>
</dbReference>
<feature type="domain" description="Glycosyl hydrolase family 95 N-terminal" evidence="1">
    <location>
        <begin position="9"/>
        <end position="257"/>
    </location>
</feature>
<dbReference type="GO" id="GO:0016787">
    <property type="term" value="F:hydrolase activity"/>
    <property type="evidence" value="ECO:0007669"/>
    <property type="project" value="UniProtKB-KW"/>
</dbReference>
<dbReference type="Gene3D" id="2.70.98.50">
    <property type="entry name" value="putative glycoside hydrolase family protein from bacillus halodurans"/>
    <property type="match status" value="1"/>
</dbReference>
<evidence type="ECO:0000259" key="2">
    <source>
        <dbReference type="Pfam" id="PF21307"/>
    </source>
</evidence>
<feature type="domain" description="Glycosyl hydrolase family 95 catalytic" evidence="3">
    <location>
        <begin position="286"/>
        <end position="700"/>
    </location>
</feature>
<keyword evidence="4" id="KW-0378">Hydrolase</keyword>
<keyword evidence="5" id="KW-1185">Reference proteome</keyword>
<dbReference type="InterPro" id="IPR013780">
    <property type="entry name" value="Glyco_hydro_b"/>
</dbReference>
<dbReference type="InterPro" id="IPR027414">
    <property type="entry name" value="GH95_N_dom"/>
</dbReference>
<dbReference type="RefSeq" id="WP_161745103.1">
    <property type="nucleotide sequence ID" value="NZ_JAAAMV010000020.1"/>
</dbReference>
<evidence type="ECO:0000259" key="3">
    <source>
        <dbReference type="Pfam" id="PF22124"/>
    </source>
</evidence>
<dbReference type="InterPro" id="IPR016518">
    <property type="entry name" value="Alpha-L-fucosidase"/>
</dbReference>
<organism evidence="4 5">
    <name type="scientific">Paenibacillus glycinis</name>
    <dbReference type="NCBI Taxonomy" id="2697035"/>
    <lineage>
        <taxon>Bacteria</taxon>
        <taxon>Bacillati</taxon>
        <taxon>Bacillota</taxon>
        <taxon>Bacilli</taxon>
        <taxon>Bacillales</taxon>
        <taxon>Paenibacillaceae</taxon>
        <taxon>Paenibacillus</taxon>
    </lineage>
</organism>
<feature type="domain" description="Alpha fucosidase A-like C-terminal" evidence="2">
    <location>
        <begin position="702"/>
        <end position="795"/>
    </location>
</feature>
<name>A0ABW9XUZ5_9BACL</name>
<evidence type="ECO:0000259" key="1">
    <source>
        <dbReference type="Pfam" id="PF14498"/>
    </source>
</evidence>
<dbReference type="Gene3D" id="2.60.40.1180">
    <property type="entry name" value="Golgi alpha-mannosidase II"/>
    <property type="match status" value="1"/>
</dbReference>
<reference evidence="4 5" key="1">
    <citation type="submission" date="2020-01" db="EMBL/GenBank/DDBJ databases">
        <title>Paenibacillus soybeanensis sp. nov. isolated from the nodules of soybean (Glycine max(L.) Merr).</title>
        <authorList>
            <person name="Wang H."/>
        </authorList>
    </citation>
    <scope>NUCLEOTIDE SEQUENCE [LARGE SCALE GENOMIC DNA]</scope>
    <source>
        <strain evidence="4 5">T1</strain>
    </source>
</reference>
<dbReference type="EMBL" id="JAAAMV010000020">
    <property type="protein sequence ID" value="NBD26298.1"/>
    <property type="molecule type" value="Genomic_DNA"/>
</dbReference>
<evidence type="ECO:0000313" key="4">
    <source>
        <dbReference type="EMBL" id="NBD26298.1"/>
    </source>
</evidence>
<gene>
    <name evidence="4" type="ORF">GT019_20700</name>
</gene>
<comment type="caution">
    <text evidence="4">The sequence shown here is derived from an EMBL/GenBank/DDBJ whole genome shotgun (WGS) entry which is preliminary data.</text>
</comment>
<dbReference type="Pfam" id="PF14498">
    <property type="entry name" value="Glyco_hyd_65N_2"/>
    <property type="match status" value="1"/>
</dbReference>
<dbReference type="InterPro" id="IPR054363">
    <property type="entry name" value="GH95_cat"/>
</dbReference>
<protein>
    <submittedName>
        <fullName evidence="4">Glycoside hydrolase family 95 protein</fullName>
    </submittedName>
</protein>
<sequence>MNQASSTKLQYAAPARAWTEALPVGNGRIGAMVFGGVEKERIALNEDTLWSGHPRDWNNPRSKELLPAVRELIAQGKYREADQMCREMMGPHSQAYLPLGDLTLRFGHGDVYRDYVRELDVANALSAVEYTIGDVVYKREIFASHPHGTLIVRLESSVPGALDVRARLESPLRSRTAASGTRFVLRGIAPEIAIPSYDGSSGRPLVYGDEAVTEALRFECHLHAVLEDGSLTADGDGLHVAGSTSVTFYVSAATSFNGFDKLPGSQGRDAAEAAAKALDAAVAVPYEAAKRLHAADYRPFYDRVALDLGPSKAPAGLATDKRIAAYGAKDPALVELLFNYGRYLLIASSRQGTQPANLQGIWNESTRPPWSSNYTININTEMNYWPAETTNLAELHEPLLDFIGSLAVNGAETARVNYGARGWTAHHNSDIWALTSPVGDHGAGDPIWVTWPMGGVWLTQHLWEHFAFGGDVAYLRERAYPIMKAAASFCLDWLFEDADGRLVTAPSTSPEHKFRTGEGLAAVSMASTMDLALIAELFESCIEAAGRLEADEAFAAELAGALERLLPMGIGKYGQLREWFRDFEEEDVHHRHPSHLFGVYPGRRLTERATPELFAAARRSLERRGDDGTGWSLGWKIGLWAHFGEGNRALKLISNLLQLVSENKPPDSEKGGVYANLFDAHPPFQIDGNFAATAGIAEMLLQSDQDCLDLLPALPDDWREGSVRGLRARGGFEIGIRWREGKLAEASIMPLRDGRCALRARVEVEVVNDGRSVTIADGQAGCIAFDVKAGETYLVRPNA</sequence>
<evidence type="ECO:0000313" key="5">
    <source>
        <dbReference type="Proteomes" id="UP000665561"/>
    </source>
</evidence>
<accession>A0ABW9XUZ5</accession>
<dbReference type="PANTHER" id="PTHR31084">
    <property type="entry name" value="ALPHA-L-FUCOSIDASE 2"/>
    <property type="match status" value="1"/>
</dbReference>
<proteinExistence type="predicted"/>
<dbReference type="PIRSF" id="PIRSF007663">
    <property type="entry name" value="UCP007663"/>
    <property type="match status" value="1"/>
</dbReference>
<dbReference type="SUPFAM" id="SSF48208">
    <property type="entry name" value="Six-hairpin glycosidases"/>
    <property type="match status" value="1"/>
</dbReference>
<dbReference type="InterPro" id="IPR049053">
    <property type="entry name" value="AFCA-like_C"/>
</dbReference>
<dbReference type="PANTHER" id="PTHR31084:SF0">
    <property type="entry name" value="ALPHA-L-FUCOSIDASE 2"/>
    <property type="match status" value="1"/>
</dbReference>
<dbReference type="Pfam" id="PF21307">
    <property type="entry name" value="Glyco_hydro_95_C"/>
    <property type="match status" value="1"/>
</dbReference>